<dbReference type="PANTHER" id="PTHR47894:SF4">
    <property type="entry name" value="HTH-TYPE TRANSCRIPTIONAL REGULATOR GADX"/>
    <property type="match status" value="1"/>
</dbReference>
<dbReference type="InterPro" id="IPR018060">
    <property type="entry name" value="HTH_AraC"/>
</dbReference>
<protein>
    <submittedName>
        <fullName evidence="5">AraC family transcriptional regulator</fullName>
    </submittedName>
</protein>
<evidence type="ECO:0000313" key="6">
    <source>
        <dbReference type="Proteomes" id="UP000602198"/>
    </source>
</evidence>
<feature type="domain" description="HTH araC/xylS-type" evidence="4">
    <location>
        <begin position="235"/>
        <end position="333"/>
    </location>
</feature>
<dbReference type="SMART" id="SM00342">
    <property type="entry name" value="HTH_ARAC"/>
    <property type="match status" value="1"/>
</dbReference>
<dbReference type="SUPFAM" id="SSF46689">
    <property type="entry name" value="Homeodomain-like"/>
    <property type="match status" value="1"/>
</dbReference>
<organism evidence="5 6">
    <name type="scientific">Nocardia acididurans</name>
    <dbReference type="NCBI Taxonomy" id="2802282"/>
    <lineage>
        <taxon>Bacteria</taxon>
        <taxon>Bacillati</taxon>
        <taxon>Actinomycetota</taxon>
        <taxon>Actinomycetes</taxon>
        <taxon>Mycobacteriales</taxon>
        <taxon>Nocardiaceae</taxon>
        <taxon>Nocardia</taxon>
    </lineage>
</organism>
<dbReference type="RefSeq" id="WP_201948573.1">
    <property type="nucleotide sequence ID" value="NZ_JAERRJ010000006.1"/>
</dbReference>
<evidence type="ECO:0000256" key="1">
    <source>
        <dbReference type="ARBA" id="ARBA00023015"/>
    </source>
</evidence>
<name>A0ABS1M5R5_9NOCA</name>
<comment type="caution">
    <text evidence="5">The sequence shown here is derived from an EMBL/GenBank/DDBJ whole genome shotgun (WGS) entry which is preliminary data.</text>
</comment>
<dbReference type="Proteomes" id="UP000602198">
    <property type="component" value="Unassembled WGS sequence"/>
</dbReference>
<keyword evidence="6" id="KW-1185">Reference proteome</keyword>
<dbReference type="InterPro" id="IPR032687">
    <property type="entry name" value="AraC-type_N"/>
</dbReference>
<evidence type="ECO:0000256" key="3">
    <source>
        <dbReference type="ARBA" id="ARBA00023163"/>
    </source>
</evidence>
<dbReference type="InterPro" id="IPR009057">
    <property type="entry name" value="Homeodomain-like_sf"/>
</dbReference>
<keyword evidence="2" id="KW-0238">DNA-binding</keyword>
<dbReference type="Gene3D" id="1.10.10.60">
    <property type="entry name" value="Homeodomain-like"/>
    <property type="match status" value="1"/>
</dbReference>
<evidence type="ECO:0000256" key="2">
    <source>
        <dbReference type="ARBA" id="ARBA00023125"/>
    </source>
</evidence>
<keyword evidence="1" id="KW-0805">Transcription regulation</keyword>
<proteinExistence type="predicted"/>
<accession>A0ABS1M5R5</accession>
<evidence type="ECO:0000313" key="5">
    <source>
        <dbReference type="EMBL" id="MBL1075982.1"/>
    </source>
</evidence>
<dbReference type="Pfam" id="PF12625">
    <property type="entry name" value="Arabinose_bd"/>
    <property type="match status" value="1"/>
</dbReference>
<dbReference type="EMBL" id="JAERRJ010000006">
    <property type="protein sequence ID" value="MBL1075982.1"/>
    <property type="molecule type" value="Genomic_DNA"/>
</dbReference>
<dbReference type="PROSITE" id="PS01124">
    <property type="entry name" value="HTH_ARAC_FAMILY_2"/>
    <property type="match status" value="1"/>
</dbReference>
<evidence type="ECO:0000259" key="4">
    <source>
        <dbReference type="PROSITE" id="PS01124"/>
    </source>
</evidence>
<dbReference type="PANTHER" id="PTHR47894">
    <property type="entry name" value="HTH-TYPE TRANSCRIPTIONAL REGULATOR GADX"/>
    <property type="match status" value="1"/>
</dbReference>
<sequence>MVAVARAATLRGFRELAGELGADGTALLRGFDITPAAPDSDDAMISAEAIGRLLEAAAVELRCPDLGLRLAARQDATALGPLAVAVANAATAGDAITCASRFLFTHHTGISVAVVDDPEGRPGVVGLHYRDPGEATGFGQAIDLAAGIIHRFLRHGLGDEYGLLSVHLPHAALAPAASYREYFGCEVRFDTPTTVFRLPADLPDRPVPGSSAMLRTLAMDYLTKNFPDLGQTMVARVRLAIDRIRLDASTDIHRIAHLLSLPERTLADALVAEGTTFAEVLDAARRDTAHRLLRDTDLSMAQITAVVGLGDQSALTKAVRRWFGVTPLQVRSSARERRGDRRPRRTVVPG</sequence>
<reference evidence="5 6" key="1">
    <citation type="submission" date="2021-01" db="EMBL/GenBank/DDBJ databases">
        <title>WGS of actinomycetes isolated from Thailand.</title>
        <authorList>
            <person name="Thawai C."/>
        </authorList>
    </citation>
    <scope>NUCLEOTIDE SEQUENCE [LARGE SCALE GENOMIC DNA]</scope>
    <source>
        <strain evidence="5 6">LPG 2</strain>
    </source>
</reference>
<dbReference type="Pfam" id="PF12833">
    <property type="entry name" value="HTH_18"/>
    <property type="match status" value="1"/>
</dbReference>
<keyword evidence="3" id="KW-0804">Transcription</keyword>
<gene>
    <name evidence="5" type="ORF">JK358_16410</name>
</gene>